<dbReference type="EMBL" id="JBHSLD010000011">
    <property type="protein sequence ID" value="MFC5381739.1"/>
    <property type="molecule type" value="Genomic_DNA"/>
</dbReference>
<dbReference type="InterPro" id="IPR029016">
    <property type="entry name" value="GAF-like_dom_sf"/>
</dbReference>
<dbReference type="SUPFAM" id="SSF55781">
    <property type="entry name" value="GAF domain-like"/>
    <property type="match status" value="1"/>
</dbReference>
<comment type="caution">
    <text evidence="7">The sequence shown here is derived from an EMBL/GenBank/DDBJ whole genome shotgun (WGS) entry which is preliminary data.</text>
</comment>
<dbReference type="SUPFAM" id="SSF52172">
    <property type="entry name" value="CheY-like"/>
    <property type="match status" value="1"/>
</dbReference>
<evidence type="ECO:0000259" key="6">
    <source>
        <dbReference type="PROSITE" id="PS50921"/>
    </source>
</evidence>
<keyword evidence="3" id="KW-0805">Transcription regulation</keyword>
<evidence type="ECO:0000256" key="2">
    <source>
        <dbReference type="ARBA" id="ARBA00022777"/>
    </source>
</evidence>
<feature type="domain" description="ANTAR" evidence="6">
    <location>
        <begin position="18"/>
        <end position="79"/>
    </location>
</feature>
<dbReference type="SMART" id="SM01012">
    <property type="entry name" value="ANTAR"/>
    <property type="match status" value="1"/>
</dbReference>
<dbReference type="RefSeq" id="WP_340271541.1">
    <property type="nucleotide sequence ID" value="NZ_JBBEOG010000012.1"/>
</dbReference>
<gene>
    <name evidence="7" type="ORF">ACFPJ6_13180</name>
</gene>
<dbReference type="Proteomes" id="UP001596122">
    <property type="component" value="Unassembled WGS sequence"/>
</dbReference>
<dbReference type="InterPro" id="IPR036388">
    <property type="entry name" value="WH-like_DNA-bd_sf"/>
</dbReference>
<keyword evidence="4" id="KW-0804">Transcription</keyword>
<dbReference type="Pfam" id="PF13185">
    <property type="entry name" value="GAF_2"/>
    <property type="match status" value="1"/>
</dbReference>
<dbReference type="InterPro" id="IPR011006">
    <property type="entry name" value="CheY-like_superfamily"/>
</dbReference>
<keyword evidence="1" id="KW-0808">Transferase</keyword>
<sequence length="458" mass="47686">MTEGIGRPGAAGPLSSTVERLRDEVEGLHRSKQHRAVIEQAKGVLMGRDGVDAATAFQRLRQQARDSNRRLVDVAADELAQRGSGAMGAGPAPTSLPDLSPDRTRAPAPTSPGESPAGTATSVGRPQPGRPSQRFDRSLVLLAAAAREATDAWRLLEVLRAHAQPVGADRAVLLSLGPDASLALVAHSGLPENVAQRWQHIPLTVDFPASHAARTGVPVFEDDLDAALERWPLLRRGRSPLGAFCDVPVVAGGVVVAVVGLGWPAGTPIDGAARLLLRSAVRTLADDIVRVLPPVGVHVLTAAEVAPADPAVRLALDAVEDECVLLLPHAREDDSEAGERAAEAAEAQAAAGAVTPSRLLLAWGNRAARDAAAGGGAGHRFGRTVGEVAPDVVESPLWQAVRHAVAGATPAPPVHTDRWFWGPVAARRITVHPLYHGALLVARPLPRGEHVPGAAGPP</sequence>
<dbReference type="InterPro" id="IPR003018">
    <property type="entry name" value="GAF"/>
</dbReference>
<dbReference type="InterPro" id="IPR005561">
    <property type="entry name" value="ANTAR"/>
</dbReference>
<evidence type="ECO:0000256" key="4">
    <source>
        <dbReference type="ARBA" id="ARBA00023163"/>
    </source>
</evidence>
<accession>A0ABW0GR53</accession>
<evidence type="ECO:0000256" key="5">
    <source>
        <dbReference type="SAM" id="MobiDB-lite"/>
    </source>
</evidence>
<keyword evidence="8" id="KW-1185">Reference proteome</keyword>
<feature type="region of interest" description="Disordered" evidence="5">
    <location>
        <begin position="81"/>
        <end position="133"/>
    </location>
</feature>
<proteinExistence type="predicted"/>
<evidence type="ECO:0000256" key="3">
    <source>
        <dbReference type="ARBA" id="ARBA00023015"/>
    </source>
</evidence>
<protein>
    <submittedName>
        <fullName evidence="7">ANTAR domain-containing protein</fullName>
    </submittedName>
</protein>
<evidence type="ECO:0000256" key="1">
    <source>
        <dbReference type="ARBA" id="ARBA00022679"/>
    </source>
</evidence>
<dbReference type="PROSITE" id="PS50921">
    <property type="entry name" value="ANTAR"/>
    <property type="match status" value="1"/>
</dbReference>
<name>A0ABW0GR53_9MICO</name>
<reference evidence="8" key="1">
    <citation type="journal article" date="2019" name="Int. J. Syst. Evol. Microbiol.">
        <title>The Global Catalogue of Microorganisms (GCM) 10K type strain sequencing project: providing services to taxonomists for standard genome sequencing and annotation.</title>
        <authorList>
            <consortium name="The Broad Institute Genomics Platform"/>
            <consortium name="The Broad Institute Genome Sequencing Center for Infectious Disease"/>
            <person name="Wu L."/>
            <person name="Ma J."/>
        </authorList>
    </citation>
    <scope>NUCLEOTIDE SEQUENCE [LARGE SCALE GENOMIC DNA]</scope>
    <source>
        <strain evidence="8">CCUG 43114</strain>
    </source>
</reference>
<keyword evidence="2" id="KW-0418">Kinase</keyword>
<evidence type="ECO:0000313" key="8">
    <source>
        <dbReference type="Proteomes" id="UP001596122"/>
    </source>
</evidence>
<dbReference type="Pfam" id="PF03861">
    <property type="entry name" value="ANTAR"/>
    <property type="match status" value="1"/>
</dbReference>
<organism evidence="7 8">
    <name type="scientific">Aquipuribacter nitratireducens</name>
    <dbReference type="NCBI Taxonomy" id="650104"/>
    <lineage>
        <taxon>Bacteria</taxon>
        <taxon>Bacillati</taxon>
        <taxon>Actinomycetota</taxon>
        <taxon>Actinomycetes</taxon>
        <taxon>Micrococcales</taxon>
        <taxon>Intrasporangiaceae</taxon>
        <taxon>Aquipuribacter</taxon>
    </lineage>
</organism>
<dbReference type="Gene3D" id="1.10.10.10">
    <property type="entry name" value="Winged helix-like DNA-binding domain superfamily/Winged helix DNA-binding domain"/>
    <property type="match status" value="1"/>
</dbReference>
<evidence type="ECO:0000313" key="7">
    <source>
        <dbReference type="EMBL" id="MFC5381739.1"/>
    </source>
</evidence>
<dbReference type="Gene3D" id="3.30.450.40">
    <property type="match status" value="1"/>
</dbReference>